<dbReference type="Proteomes" id="UP000315589">
    <property type="component" value="Unassembled WGS sequence"/>
</dbReference>
<organism evidence="2 3">
    <name type="scientific">Candidatus Berkelbacteria bacterium Licking1014_85</name>
    <dbReference type="NCBI Taxonomy" id="2017148"/>
    <lineage>
        <taxon>Bacteria</taxon>
        <taxon>Candidatus Berkelbacteria</taxon>
    </lineage>
</organism>
<dbReference type="Gene3D" id="3.40.50.300">
    <property type="entry name" value="P-loop containing nucleotide triphosphate hydrolases"/>
    <property type="match status" value="1"/>
</dbReference>
<comment type="caution">
    <text evidence="2">The sequence shown here is derived from an EMBL/GenBank/DDBJ whole genome shotgun (WGS) entry which is preliminary data.</text>
</comment>
<dbReference type="AlphaFoldDB" id="A0A554LMM8"/>
<dbReference type="InterPro" id="IPR027417">
    <property type="entry name" value="P-loop_NTPase"/>
</dbReference>
<gene>
    <name evidence="2" type="ORF">CEN91_21</name>
</gene>
<accession>A0A554LMM8</accession>
<evidence type="ECO:0000313" key="2">
    <source>
        <dbReference type="EMBL" id="TSC94117.1"/>
    </source>
</evidence>
<protein>
    <recommendedName>
        <fullName evidence="1">Helicase C-terminal domain-containing protein</fullName>
    </recommendedName>
</protein>
<sequence>PHVSHVINYDVPASYNDYVHRIGRTGRAGNAGKALTFVL</sequence>
<dbReference type="InterPro" id="IPR001650">
    <property type="entry name" value="Helicase_C-like"/>
</dbReference>
<evidence type="ECO:0000259" key="1">
    <source>
        <dbReference type="PROSITE" id="PS51194"/>
    </source>
</evidence>
<reference evidence="2 3" key="1">
    <citation type="submission" date="2017-07" db="EMBL/GenBank/DDBJ databases">
        <title>Mechanisms for carbon and nitrogen cycling indicate functional differentiation within the Candidate Phyla Radiation.</title>
        <authorList>
            <person name="Danczak R.E."/>
            <person name="Johnston M.D."/>
            <person name="Kenah C."/>
            <person name="Slattery M."/>
            <person name="Wrighton K.C."/>
            <person name="Wilkins M.J."/>
        </authorList>
    </citation>
    <scope>NUCLEOTIDE SEQUENCE [LARGE SCALE GENOMIC DNA]</scope>
    <source>
        <strain evidence="2">Licking1014_85</strain>
    </source>
</reference>
<dbReference type="SUPFAM" id="SSF52540">
    <property type="entry name" value="P-loop containing nucleoside triphosphate hydrolases"/>
    <property type="match status" value="1"/>
</dbReference>
<name>A0A554LMM8_9BACT</name>
<dbReference type="PANTHER" id="PTHR47958">
    <property type="entry name" value="ATP-DEPENDENT RNA HELICASE DBP3"/>
    <property type="match status" value="1"/>
</dbReference>
<evidence type="ECO:0000313" key="3">
    <source>
        <dbReference type="Proteomes" id="UP000315589"/>
    </source>
</evidence>
<dbReference type="EMBL" id="VMGI01000002">
    <property type="protein sequence ID" value="TSC94117.1"/>
    <property type="molecule type" value="Genomic_DNA"/>
</dbReference>
<feature type="domain" description="Helicase C-terminal" evidence="1">
    <location>
        <begin position="1"/>
        <end position="39"/>
    </location>
</feature>
<feature type="non-terminal residue" evidence="2">
    <location>
        <position position="1"/>
    </location>
</feature>
<proteinExistence type="predicted"/>
<dbReference type="Pfam" id="PF00271">
    <property type="entry name" value="Helicase_C"/>
    <property type="match status" value="1"/>
</dbReference>
<dbReference type="PROSITE" id="PS51194">
    <property type="entry name" value="HELICASE_CTER"/>
    <property type="match status" value="1"/>
</dbReference>